<proteinExistence type="predicted"/>
<dbReference type="AlphaFoldDB" id="A0A3Q0EJP6"/>
<protein>
    <submittedName>
        <fullName evidence="3">Uncharacterized protein LOC111240670</fullName>
    </submittedName>
</protein>
<evidence type="ECO:0000313" key="2">
    <source>
        <dbReference type="Proteomes" id="UP000087766"/>
    </source>
</evidence>
<name>A0A3Q0EJP6_VIGRR</name>
<dbReference type="STRING" id="3916.A0A3Q0EJP6"/>
<dbReference type="PANTHER" id="PTHR31973">
    <property type="entry name" value="POLYPROTEIN, PUTATIVE-RELATED"/>
    <property type="match status" value="1"/>
</dbReference>
<organism evidence="2 3">
    <name type="scientific">Vigna radiata var. radiata</name>
    <name type="common">Mung bean</name>
    <name type="synonym">Phaseolus aureus</name>
    <dbReference type="NCBI Taxonomy" id="3916"/>
    <lineage>
        <taxon>Eukaryota</taxon>
        <taxon>Viridiplantae</taxon>
        <taxon>Streptophyta</taxon>
        <taxon>Embryophyta</taxon>
        <taxon>Tracheophyta</taxon>
        <taxon>Spermatophyta</taxon>
        <taxon>Magnoliopsida</taxon>
        <taxon>eudicotyledons</taxon>
        <taxon>Gunneridae</taxon>
        <taxon>Pentapetalae</taxon>
        <taxon>rosids</taxon>
        <taxon>fabids</taxon>
        <taxon>Fabales</taxon>
        <taxon>Fabaceae</taxon>
        <taxon>Papilionoideae</taxon>
        <taxon>50 kb inversion clade</taxon>
        <taxon>NPAAA clade</taxon>
        <taxon>indigoferoid/millettioid clade</taxon>
        <taxon>Phaseoleae</taxon>
        <taxon>Vigna</taxon>
    </lineage>
</organism>
<dbReference type="InterPro" id="IPR018289">
    <property type="entry name" value="MULE_transposase_dom"/>
</dbReference>
<evidence type="ECO:0000259" key="1">
    <source>
        <dbReference type="Pfam" id="PF10551"/>
    </source>
</evidence>
<accession>A0A3Q0EJP6</accession>
<keyword evidence="2" id="KW-1185">Reference proteome</keyword>
<evidence type="ECO:0000313" key="3">
    <source>
        <dbReference type="RefSeq" id="XP_022631890.1"/>
    </source>
</evidence>
<reference evidence="3" key="2">
    <citation type="submission" date="2025-08" db="UniProtKB">
        <authorList>
            <consortium name="RefSeq"/>
        </authorList>
    </citation>
    <scope>IDENTIFICATION</scope>
    <source>
        <tissue evidence="3">Leaf</tissue>
    </source>
</reference>
<reference evidence="2" key="1">
    <citation type="journal article" date="2014" name="Nat. Commun.">
        <title>Genome sequence of mungbean and insights into evolution within Vigna species.</title>
        <authorList>
            <person name="Kang Y.J."/>
            <person name="Kim S.K."/>
            <person name="Kim M.Y."/>
            <person name="Lestari P."/>
            <person name="Kim K.H."/>
            <person name="Ha B.K."/>
            <person name="Jun T.H."/>
            <person name="Hwang W.J."/>
            <person name="Lee T."/>
            <person name="Lee J."/>
            <person name="Shim S."/>
            <person name="Yoon M.Y."/>
            <person name="Jang Y.E."/>
            <person name="Han K.S."/>
            <person name="Taeprayoon P."/>
            <person name="Yoon N."/>
            <person name="Somta P."/>
            <person name="Tanya P."/>
            <person name="Kim K.S."/>
            <person name="Gwag J.G."/>
            <person name="Moon J.K."/>
            <person name="Lee Y.H."/>
            <person name="Park B.S."/>
            <person name="Bombarely A."/>
            <person name="Doyle J.J."/>
            <person name="Jackson S.A."/>
            <person name="Schafleitner R."/>
            <person name="Srinives P."/>
            <person name="Varshney R.K."/>
            <person name="Lee S.H."/>
        </authorList>
    </citation>
    <scope>NUCLEOTIDE SEQUENCE [LARGE SCALE GENOMIC DNA]</scope>
    <source>
        <strain evidence="2">cv. VC1973A</strain>
    </source>
</reference>
<dbReference type="PANTHER" id="PTHR31973:SF187">
    <property type="entry name" value="MUTATOR TRANSPOSASE MUDRA PROTEIN"/>
    <property type="match status" value="1"/>
</dbReference>
<sequence>MAYRAKAYASDEVEGSFTMQYLRLYDYGHELLARNPGSTVKVAVEENDGKPVFLRFYACFKACKNSFLLCRPIIGLDGCFLKGRYRGGLLTAVARDANDQMMPLAYAIVEVENKDTWSWFMELLIEDLGGTEVCSSLTLISDQQKGLLPAVQNLLPGVSHRFCVRHLYANFRKKFPGKNLKKLMWRAATATHPQKWESEMRSIREVNEEAFRHLVAIPPRSEVLTLNLFQFVIILSYSLYG</sequence>
<dbReference type="Proteomes" id="UP000087766">
    <property type="component" value="Chromosome 2"/>
</dbReference>
<gene>
    <name evidence="3" type="primary">LOC111240670</name>
</gene>
<dbReference type="KEGG" id="vra:111240670"/>
<dbReference type="GeneID" id="111240670"/>
<feature type="domain" description="MULE transposase" evidence="1">
    <location>
        <begin position="74"/>
        <end position="170"/>
    </location>
</feature>
<dbReference type="OrthoDB" id="1425131at2759"/>
<dbReference type="RefSeq" id="XP_022631890.1">
    <property type="nucleotide sequence ID" value="XM_022776169.1"/>
</dbReference>
<dbReference type="Pfam" id="PF10551">
    <property type="entry name" value="MULE"/>
    <property type="match status" value="1"/>
</dbReference>